<name>A0ABP5E259_9PSEU</name>
<dbReference type="SUPFAM" id="SSF82171">
    <property type="entry name" value="DPP6 N-terminal domain-like"/>
    <property type="match status" value="1"/>
</dbReference>
<dbReference type="Proteomes" id="UP001501116">
    <property type="component" value="Unassembled WGS sequence"/>
</dbReference>
<organism evidence="1 2">
    <name type="scientific">Amycolatopsis minnesotensis</name>
    <dbReference type="NCBI Taxonomy" id="337894"/>
    <lineage>
        <taxon>Bacteria</taxon>
        <taxon>Bacillati</taxon>
        <taxon>Actinomycetota</taxon>
        <taxon>Actinomycetes</taxon>
        <taxon>Pseudonocardiales</taxon>
        <taxon>Pseudonocardiaceae</taxon>
        <taxon>Amycolatopsis</taxon>
    </lineage>
</organism>
<sequence>MITVRQVVPRDHAILTGRTARLTVGLDGKVYLGAGADLGRGRIDAILRMNADGSDRTVVETPRPLWGLRNVTANADGVLARCDLHHSPKVTVLAKDFTEVGTRFYARLDPYWRNPMKVEASTRPDGAFYVLNRVLRPDGKTVRDVVEALTPAAPVRVAQDFGLPLPENSELPLDFRLLVRGTVYVYVLYTAPGGSFVRRLVARGGQFFEEGRKTLGVHPDEPSYGLGGWEVDDNDVLYLLRPGQGPKLRRYRLDKGTEKDLGDLALTGGPKWTAEPRTVRIQGGVVFVQLNTDDELFRCYRLSDGAYLRTVEPNRDVLTAVFPGDGSEFGPWTAGTAVPVELTVERHEDGAVTVLPPPRWRVWARTLGCLDYRELALTPGGTGFTIAVPPDLTGLIQLKITAETAGWQRGAEPEWAVRRWLEVRAPGATGSAAVITRANLSRTAGADLKTTREPVNRLCYGRGEPIEAEVLADGAAVVPVELIDGGGRVLAAGKVPPSGAFTVDGRLTALLPPGDYRLRARMAGRTTADQPLRIGPGRLPAPFPYLQYGDYRPAYPWTSPTPSTWDLPDRVVAHLERTRTLGVRMFAERIGGGRKGDLDVGHAMEDTRALRDWLTAHGVVPPERAITLPAASQAVTGYGAYGATLMAILLDMDAGLPFRDGKIDGRTRERLLADIDQVSDALAGEPGFRGWVWAANWWLGSDEHGVSLQDADAQAKTDPEYQRALERSRVTGRWDPVHDTRSDQRLTVAPALWRDFGEHLRARYPGLVTAASGSFNNGNVYAPLSFDGVDEVDLHFQFEGMTVPGWTALAHDLRRRPGKRTLLHAEHNNDPGTGEQVLAMHGLALLRGADSAGTAGSIPNSYRFAPEDGRSGYPGMTSVYRALGALLREHGPWMSTLEGADRLAILLSGRGFRLQSWTMIPVHLRRVHEAYLSCLLAGFPATIVYAEDLATTPLTGFDAILLVDEQFEPEPAVAEAIKAAGVPVFRDGTCNAAAVPESTPLGVSFDAVPADVYESNTDSAAGYWREAVLGHVAELRRVLATVTDPVAEVYAGDDREPEVLVSHRVAEDADYLFVANDALLGLGQGLLARTASGNAGRAPLTARLGLAGREGVVYDVFGGTRVTPVDGAVTAELRHLPFAVFAILPAEIRQVRLVLTLSGREIGWYAEVVGPDGASIPASVGMRIVFRDSAGAVFDERVEVAGSEGVRGTCVPPVTAAGRCAVTATELFSGRAAQATADLPAVPLPLDLTGTGVVTGGPRASAESRAVEPAEPFQPVRSRFGAKLRSVAVSADGTSAVLAGFDWDANTHGIDLVTGAVRWQRRIGQHFAFAPGRAGTGFAVTGTAFDRPQGYGLYLLGADGVPARRFDLYGLPTRLGYRTVQALQQRDDGGFAVAASGSWVASSGSLGIVVWNAAGSARWRRDTPRDAKFGSRAPAVLAAVGESLLVADGTTVHFHQSGAETPLWTVDLLAAQSGTKGPGAPRSLVLSADGRTCAVLTNCRGGLVFVLDVATGRPRATLPVDANQAALSADGSRLAVVGQNQLRCFDLPWSGVERWVYGGDDLLRGPVFAPDGRLAAGTEIGTLVVLDVDGNPVLEKDLEALPAVAWLPGGDLLAATWMGGVHRFGADLQPRWHTRVTCSGPDVRGGLLAPDAVPVTRVDGWGNAEPGPAPLRPNLMAGGKAYLDLRLDRIVDRPEVADGNLTPRIPLPGEWGPVEFPAETPGLESYLYLDLPRRCRVTGVTVVEDARRPESWWRDLRLDYQNAATAWVSAGPLLSDTAVHTHLLAAPVETAKLRLRLPTPPVDLPRQAEVIVHGDFL</sequence>
<dbReference type="Gene3D" id="2.130.10.10">
    <property type="entry name" value="YVTN repeat-like/Quinoprotein amine dehydrogenase"/>
    <property type="match status" value="1"/>
</dbReference>
<dbReference type="InterPro" id="IPR015943">
    <property type="entry name" value="WD40/YVTN_repeat-like_dom_sf"/>
</dbReference>
<keyword evidence="2" id="KW-1185">Reference proteome</keyword>
<comment type="caution">
    <text evidence="1">The sequence shown here is derived from an EMBL/GenBank/DDBJ whole genome shotgun (WGS) entry which is preliminary data.</text>
</comment>
<dbReference type="RefSeq" id="WP_344430965.1">
    <property type="nucleotide sequence ID" value="NZ_BAAANN010000054.1"/>
</dbReference>
<accession>A0ABP5E259</accession>
<protein>
    <submittedName>
        <fullName evidence="1">Uncharacterized protein</fullName>
    </submittedName>
</protein>
<dbReference type="EMBL" id="BAAANN010000054">
    <property type="protein sequence ID" value="GAA1990222.1"/>
    <property type="molecule type" value="Genomic_DNA"/>
</dbReference>
<proteinExistence type="predicted"/>
<evidence type="ECO:0000313" key="2">
    <source>
        <dbReference type="Proteomes" id="UP001501116"/>
    </source>
</evidence>
<gene>
    <name evidence="1" type="ORF">GCM10009754_80670</name>
</gene>
<reference evidence="2" key="1">
    <citation type="journal article" date="2019" name="Int. J. Syst. Evol. Microbiol.">
        <title>The Global Catalogue of Microorganisms (GCM) 10K type strain sequencing project: providing services to taxonomists for standard genome sequencing and annotation.</title>
        <authorList>
            <consortium name="The Broad Institute Genomics Platform"/>
            <consortium name="The Broad Institute Genome Sequencing Center for Infectious Disease"/>
            <person name="Wu L."/>
            <person name="Ma J."/>
        </authorList>
    </citation>
    <scope>NUCLEOTIDE SEQUENCE [LARGE SCALE GENOMIC DNA]</scope>
    <source>
        <strain evidence="2">JCM 14545</strain>
    </source>
</reference>
<evidence type="ECO:0000313" key="1">
    <source>
        <dbReference type="EMBL" id="GAA1990222.1"/>
    </source>
</evidence>